<dbReference type="SMART" id="SM00448">
    <property type="entry name" value="REC"/>
    <property type="match status" value="1"/>
</dbReference>
<dbReference type="Proteomes" id="UP000671868">
    <property type="component" value="Chromosome"/>
</dbReference>
<dbReference type="PROSITE" id="PS50930">
    <property type="entry name" value="HTH_LYTTR"/>
    <property type="match status" value="1"/>
</dbReference>
<dbReference type="EMBL" id="CP053381">
    <property type="protein sequence ID" value="QTP54962.1"/>
    <property type="molecule type" value="Genomic_DNA"/>
</dbReference>
<dbReference type="InterPro" id="IPR011006">
    <property type="entry name" value="CheY-like_superfamily"/>
</dbReference>
<dbReference type="RefSeq" id="WP_197450824.1">
    <property type="nucleotide sequence ID" value="NZ_CP053381.1"/>
</dbReference>
<dbReference type="InterPro" id="IPR007492">
    <property type="entry name" value="LytTR_DNA-bd_dom"/>
</dbReference>
<name>A0ABX7W5I4_9GAMM</name>
<accession>A0ABX7W5I4</accession>
<evidence type="ECO:0000313" key="5">
    <source>
        <dbReference type="EMBL" id="QTP54962.1"/>
    </source>
</evidence>
<organism evidence="5 6">
    <name type="scientific">Billgrantia sulfidoxydans</name>
    <dbReference type="NCBI Taxonomy" id="2733484"/>
    <lineage>
        <taxon>Bacteria</taxon>
        <taxon>Pseudomonadati</taxon>
        <taxon>Pseudomonadota</taxon>
        <taxon>Gammaproteobacteria</taxon>
        <taxon>Oceanospirillales</taxon>
        <taxon>Halomonadaceae</taxon>
        <taxon>Billgrantia</taxon>
    </lineage>
</organism>
<keyword evidence="6" id="KW-1185">Reference proteome</keyword>
<feature type="domain" description="HTH LytTR-type" evidence="4">
    <location>
        <begin position="149"/>
        <end position="252"/>
    </location>
</feature>
<sequence>MSLSVLVVDDEPLARRRLRALLAEVAWVELVGEAGDGATALAEIRRLRPDVVFLDIRMPGLSGLEVIERLHAFDEVPAVVFTTAFDEYAVTAFELEAVDYLLKPFGAQRLQAAVERARLTVESRAAVAMLERARGVLGEREEPAPLARILVRDRGAVVPIAPHEIVRIEAQDDYVMVHARGRGYLVSVRLGKLAGRLPRPPFLRVHRSHLVNLDHVERMEPQEDGRYLVKLKDGSRVQASRARSQEIRRQSR</sequence>
<keyword evidence="1" id="KW-0902">Two-component regulatory system</keyword>
<evidence type="ECO:0000256" key="2">
    <source>
        <dbReference type="PROSITE-ProRule" id="PRU00169"/>
    </source>
</evidence>
<dbReference type="Gene3D" id="3.40.50.2300">
    <property type="match status" value="1"/>
</dbReference>
<dbReference type="PROSITE" id="PS50110">
    <property type="entry name" value="RESPONSE_REGULATORY"/>
    <property type="match status" value="1"/>
</dbReference>
<proteinExistence type="predicted"/>
<feature type="domain" description="Response regulatory" evidence="3">
    <location>
        <begin position="4"/>
        <end position="118"/>
    </location>
</feature>
<evidence type="ECO:0000256" key="1">
    <source>
        <dbReference type="ARBA" id="ARBA00023012"/>
    </source>
</evidence>
<gene>
    <name evidence="5" type="ORF">HNO51_09895</name>
</gene>
<dbReference type="Gene3D" id="2.40.50.1020">
    <property type="entry name" value="LytTr DNA-binding domain"/>
    <property type="match status" value="1"/>
</dbReference>
<evidence type="ECO:0000259" key="4">
    <source>
        <dbReference type="PROSITE" id="PS50930"/>
    </source>
</evidence>
<dbReference type="Pfam" id="PF00072">
    <property type="entry name" value="Response_reg"/>
    <property type="match status" value="1"/>
</dbReference>
<evidence type="ECO:0000259" key="3">
    <source>
        <dbReference type="PROSITE" id="PS50110"/>
    </source>
</evidence>
<dbReference type="PANTHER" id="PTHR37299">
    <property type="entry name" value="TRANSCRIPTIONAL REGULATOR-RELATED"/>
    <property type="match status" value="1"/>
</dbReference>
<dbReference type="InterPro" id="IPR001789">
    <property type="entry name" value="Sig_transdc_resp-reg_receiver"/>
</dbReference>
<reference evidence="5 6" key="1">
    <citation type="journal article" date="2021" name="Front. Microbiol.">
        <title>Aerobic Denitrification and Heterotrophic Sulfur Oxidation in the Genus Halomonas Revealed by Six Novel Species Characterizations and Genome-Based Analysis.</title>
        <authorList>
            <person name="Wang L."/>
            <person name="Shao Z."/>
        </authorList>
    </citation>
    <scope>NUCLEOTIDE SEQUENCE [LARGE SCALE GENOMIC DNA]</scope>
    <source>
        <strain evidence="5 6">MCCC 1A11059</strain>
    </source>
</reference>
<feature type="modified residue" description="4-aspartylphosphate" evidence="2">
    <location>
        <position position="55"/>
    </location>
</feature>
<dbReference type="InterPro" id="IPR046947">
    <property type="entry name" value="LytR-like"/>
</dbReference>
<dbReference type="SUPFAM" id="SSF52172">
    <property type="entry name" value="CheY-like"/>
    <property type="match status" value="1"/>
</dbReference>
<keyword evidence="2" id="KW-0597">Phosphoprotein</keyword>
<evidence type="ECO:0000313" key="6">
    <source>
        <dbReference type="Proteomes" id="UP000671868"/>
    </source>
</evidence>
<dbReference type="SMART" id="SM00850">
    <property type="entry name" value="LytTR"/>
    <property type="match status" value="1"/>
</dbReference>
<dbReference type="PANTHER" id="PTHR37299:SF1">
    <property type="entry name" value="STAGE 0 SPORULATION PROTEIN A HOMOLOG"/>
    <property type="match status" value="1"/>
</dbReference>
<protein>
    <submittedName>
        <fullName evidence="5">Response regulator transcription factor</fullName>
    </submittedName>
</protein>
<dbReference type="Pfam" id="PF04397">
    <property type="entry name" value="LytTR"/>
    <property type="match status" value="1"/>
</dbReference>